<dbReference type="AlphaFoldDB" id="A4A4R8"/>
<reference evidence="2 3" key="1">
    <citation type="journal article" date="2007" name="Proc. Natl. Acad. Sci. U.S.A.">
        <title>Characterization of a marine gammaproteobacterium capable of aerobic anoxygenic photosynthesis.</title>
        <authorList>
            <person name="Fuchs B.M."/>
            <person name="Spring S."/>
            <person name="Teeling H."/>
            <person name="Quast C."/>
            <person name="Wulf J."/>
            <person name="Schattenhofer M."/>
            <person name="Yan S."/>
            <person name="Ferriera S."/>
            <person name="Johnson J."/>
            <person name="Glockner F.O."/>
            <person name="Amann R."/>
        </authorList>
    </citation>
    <scope>NUCLEOTIDE SEQUENCE [LARGE SCALE GENOMIC DNA]</scope>
    <source>
        <strain evidence="2">KT71</strain>
    </source>
</reference>
<dbReference type="RefSeq" id="WP_023660209.1">
    <property type="nucleotide sequence ID" value="NZ_CM002299.1"/>
</dbReference>
<evidence type="ECO:0008006" key="4">
    <source>
        <dbReference type="Google" id="ProtNLM"/>
    </source>
</evidence>
<keyword evidence="3" id="KW-1185">Reference proteome</keyword>
<accession>A4A4R8</accession>
<name>A4A4R8_9GAMM</name>
<keyword evidence="1" id="KW-0732">Signal</keyword>
<proteinExistence type="predicted"/>
<evidence type="ECO:0000256" key="1">
    <source>
        <dbReference type="SAM" id="SignalP"/>
    </source>
</evidence>
<protein>
    <recommendedName>
        <fullName evidence="4">DUF4136 domain-containing protein</fullName>
    </recommendedName>
</protein>
<sequence>MNLSRSVVLGLGLICAAVQAVQAQQVTQWSIFFDRPDYGGWGQMMNDPDMLIASSGRYEFLDYKDRLGTCKRDIKYLDKEVLDDLHDTLVPVLRRYELTPAVELSCTVSDTGDGPTFWFDYTLDTGRANQFSISLQPYWCGSKRYKDLQALQTLLERIAKSVPKDCQ</sequence>
<comment type="caution">
    <text evidence="2">The sequence shown here is derived from an EMBL/GenBank/DDBJ whole genome shotgun (WGS) entry which is preliminary data.</text>
</comment>
<evidence type="ECO:0000313" key="2">
    <source>
        <dbReference type="EMBL" id="EAQ98789.2"/>
    </source>
</evidence>
<organism evidence="2 3">
    <name type="scientific">Congregibacter litoralis KT71</name>
    <dbReference type="NCBI Taxonomy" id="314285"/>
    <lineage>
        <taxon>Bacteria</taxon>
        <taxon>Pseudomonadati</taxon>
        <taxon>Pseudomonadota</taxon>
        <taxon>Gammaproteobacteria</taxon>
        <taxon>Cellvibrionales</taxon>
        <taxon>Halieaceae</taxon>
        <taxon>Congregibacter</taxon>
    </lineage>
</organism>
<dbReference type="STRING" id="314285.KT71_09187"/>
<feature type="signal peptide" evidence="1">
    <location>
        <begin position="1"/>
        <end position="20"/>
    </location>
</feature>
<dbReference type="Proteomes" id="UP000019205">
    <property type="component" value="Chromosome"/>
</dbReference>
<dbReference type="EMBL" id="AAOA02000003">
    <property type="protein sequence ID" value="EAQ98789.2"/>
    <property type="molecule type" value="Genomic_DNA"/>
</dbReference>
<feature type="chain" id="PRO_5002665269" description="DUF4136 domain-containing protein" evidence="1">
    <location>
        <begin position="21"/>
        <end position="167"/>
    </location>
</feature>
<gene>
    <name evidence="2" type="ORF">KT71_09187</name>
</gene>
<evidence type="ECO:0000313" key="3">
    <source>
        <dbReference type="Proteomes" id="UP000019205"/>
    </source>
</evidence>
<reference evidence="2 3" key="2">
    <citation type="journal article" date="2009" name="PLoS ONE">
        <title>The photosynthetic apparatus and its regulation in the aerobic gammaproteobacterium Congregibacter litoralis gen. nov., sp. nov.</title>
        <authorList>
            <person name="Spring S."/>
            <person name="Lunsdorf H."/>
            <person name="Fuchs B.M."/>
            <person name="Tindall B.J."/>
        </authorList>
    </citation>
    <scope>NUCLEOTIDE SEQUENCE [LARGE SCALE GENOMIC DNA]</scope>
    <source>
        <strain evidence="2">KT71</strain>
    </source>
</reference>
<dbReference type="HOGENOM" id="CLU_1591724_0_0_6"/>